<dbReference type="GO" id="GO:0016020">
    <property type="term" value="C:membrane"/>
    <property type="evidence" value="ECO:0007669"/>
    <property type="project" value="UniProtKB-SubCell"/>
</dbReference>
<protein>
    <submittedName>
        <fullName evidence="7">EamA-like transporter family protein</fullName>
    </submittedName>
</protein>
<feature type="transmembrane region" description="Helical" evidence="5">
    <location>
        <begin position="285"/>
        <end position="302"/>
    </location>
</feature>
<keyword evidence="2 5" id="KW-0812">Transmembrane</keyword>
<feature type="transmembrane region" description="Helical" evidence="5">
    <location>
        <begin position="12"/>
        <end position="29"/>
    </location>
</feature>
<evidence type="ECO:0000256" key="5">
    <source>
        <dbReference type="SAM" id="Phobius"/>
    </source>
</evidence>
<evidence type="ECO:0000259" key="6">
    <source>
        <dbReference type="Pfam" id="PF00892"/>
    </source>
</evidence>
<feature type="transmembrane region" description="Helical" evidence="5">
    <location>
        <begin position="41"/>
        <end position="64"/>
    </location>
</feature>
<evidence type="ECO:0000256" key="4">
    <source>
        <dbReference type="ARBA" id="ARBA00023136"/>
    </source>
</evidence>
<feature type="transmembrane region" description="Helical" evidence="5">
    <location>
        <begin position="151"/>
        <end position="172"/>
    </location>
</feature>
<keyword evidence="4 5" id="KW-0472">Membrane</keyword>
<gene>
    <name evidence="7" type="ORF">GALL_411070</name>
</gene>
<feature type="transmembrane region" description="Helical" evidence="5">
    <location>
        <begin position="128"/>
        <end position="145"/>
    </location>
</feature>
<feature type="transmembrane region" description="Helical" evidence="5">
    <location>
        <begin position="260"/>
        <end position="279"/>
    </location>
</feature>
<feature type="transmembrane region" description="Helical" evidence="5">
    <location>
        <begin position="103"/>
        <end position="121"/>
    </location>
</feature>
<dbReference type="PANTHER" id="PTHR22911">
    <property type="entry name" value="ACYL-MALONYL CONDENSING ENZYME-RELATED"/>
    <property type="match status" value="1"/>
</dbReference>
<keyword evidence="3 5" id="KW-1133">Transmembrane helix</keyword>
<dbReference type="SUPFAM" id="SSF103481">
    <property type="entry name" value="Multidrug resistance efflux transporter EmrE"/>
    <property type="match status" value="2"/>
</dbReference>
<accession>A0A1J5QI69</accession>
<proteinExistence type="predicted"/>
<feature type="transmembrane region" description="Helical" evidence="5">
    <location>
        <begin position="227"/>
        <end position="248"/>
    </location>
</feature>
<evidence type="ECO:0000313" key="7">
    <source>
        <dbReference type="EMBL" id="OIQ77203.1"/>
    </source>
</evidence>
<dbReference type="AlphaFoldDB" id="A0A1J5QI69"/>
<evidence type="ECO:0000256" key="1">
    <source>
        <dbReference type="ARBA" id="ARBA00004141"/>
    </source>
</evidence>
<comment type="subcellular location">
    <subcellularLocation>
        <location evidence="1">Membrane</location>
        <topology evidence="1">Multi-pass membrane protein</topology>
    </subcellularLocation>
</comment>
<comment type="caution">
    <text evidence="7">The sequence shown here is derived from an EMBL/GenBank/DDBJ whole genome shotgun (WGS) entry which is preliminary data.</text>
</comment>
<feature type="transmembrane region" description="Helical" evidence="5">
    <location>
        <begin position="184"/>
        <end position="207"/>
    </location>
</feature>
<organism evidence="7">
    <name type="scientific">mine drainage metagenome</name>
    <dbReference type="NCBI Taxonomy" id="410659"/>
    <lineage>
        <taxon>unclassified sequences</taxon>
        <taxon>metagenomes</taxon>
        <taxon>ecological metagenomes</taxon>
    </lineage>
</organism>
<dbReference type="PANTHER" id="PTHR22911:SF6">
    <property type="entry name" value="SOLUTE CARRIER FAMILY 35 MEMBER G1"/>
    <property type="match status" value="1"/>
</dbReference>
<dbReference type="EMBL" id="MLJW01001672">
    <property type="protein sequence ID" value="OIQ77203.1"/>
    <property type="molecule type" value="Genomic_DNA"/>
</dbReference>
<evidence type="ECO:0000256" key="3">
    <source>
        <dbReference type="ARBA" id="ARBA00022989"/>
    </source>
</evidence>
<reference evidence="7" key="1">
    <citation type="submission" date="2016-10" db="EMBL/GenBank/DDBJ databases">
        <title>Sequence of Gallionella enrichment culture.</title>
        <authorList>
            <person name="Poehlein A."/>
            <person name="Muehling M."/>
            <person name="Daniel R."/>
        </authorList>
    </citation>
    <scope>NUCLEOTIDE SEQUENCE</scope>
</reference>
<dbReference type="Pfam" id="PF00892">
    <property type="entry name" value="EamA"/>
    <property type="match status" value="1"/>
</dbReference>
<dbReference type="InterPro" id="IPR000620">
    <property type="entry name" value="EamA_dom"/>
</dbReference>
<dbReference type="InterPro" id="IPR037185">
    <property type="entry name" value="EmrE-like"/>
</dbReference>
<feature type="domain" description="EamA" evidence="6">
    <location>
        <begin position="15"/>
        <end position="144"/>
    </location>
</feature>
<evidence type="ECO:0000256" key="2">
    <source>
        <dbReference type="ARBA" id="ARBA00022692"/>
    </source>
</evidence>
<sequence length="317" mass="33719">MTPQNPHIPNHPLSAAGFMLMAAVIIGFTDNFVHLMAPDFGLWQFHFTRTAFAAPMMLIGARVLKMPLWPRRWGGVLARSAIQSAAMMLYFGCLAFLSVADVAAGLFTAPIIVLLISRLVFGQRFGIWRVLAVALGFAGIVLMLQPGTASFRAVSLVPIAAAVLYAISNIATRQWCSGESAATLTFGFFLALFVWGCAGLVAMALIPHVVPVGADGFILRGWVAPNALFLKITLMQAAGSLVGVGFMVRAYQLAEASQVAVFEYLLLIASAIWGAVLWGQHFGPPELLGMAAIIGAGSIIALRSRFTAQAQAVTVAV</sequence>
<feature type="transmembrane region" description="Helical" evidence="5">
    <location>
        <begin position="76"/>
        <end position="97"/>
    </location>
</feature>
<name>A0A1J5QI69_9ZZZZ</name>